<accession>A0A075CZ07</accession>
<dbReference type="EMBL" id="KF680548">
    <property type="protein sequence ID" value="AHC32106.1"/>
    <property type="molecule type" value="Genomic_DNA"/>
</dbReference>
<evidence type="ECO:0000313" key="1">
    <source>
        <dbReference type="EMBL" id="AHC32106.1"/>
    </source>
</evidence>
<protein>
    <submittedName>
        <fullName evidence="1">Uncharacterized protein</fullName>
    </submittedName>
</protein>
<proteinExistence type="predicted"/>
<organism evidence="1">
    <name type="scientific">Vibrio cholerae</name>
    <dbReference type="NCBI Taxonomy" id="666"/>
    <lineage>
        <taxon>Bacteria</taxon>
        <taxon>Pseudomonadati</taxon>
        <taxon>Pseudomonadota</taxon>
        <taxon>Gammaproteobacteria</taxon>
        <taxon>Vibrionales</taxon>
        <taxon>Vibrionaceae</taxon>
        <taxon>Vibrio</taxon>
    </lineage>
</organism>
<sequence>MFEMAHNARLRGWQRITLNSITTTETTAAQWDWKRHALTVPLEAFVMRALPKMPFDTIIRYFLVFMEMSSWLKIQVSLLVNTSMALLQAKYKVGVTAQQVKSFALRYVYSKTKKPNYSHSVNYLLKESKVVTLIMTLIASSMNSIVKTFDETI</sequence>
<dbReference type="OMA" id="FMEMGSW"/>
<name>A0A075CZ07_VIBCL</name>
<dbReference type="AlphaFoldDB" id="A0A075CZ07"/>
<reference evidence="1" key="1">
    <citation type="submission" date="2013-09" db="EMBL/GenBank/DDBJ databases">
        <authorList>
            <person name="Zhang C.C."/>
            <person name="Pang B."/>
            <person name="Zhou Z.M."/>
        </authorList>
    </citation>
    <scope>NUCLEOTIDE SEQUENCE</scope>
    <source>
        <strain evidence="1">JX20062026</strain>
    </source>
</reference>
<reference evidence="1" key="2">
    <citation type="journal article" date="2014" name="Infect. Genet. Evol.">
        <title>The purifying trend in the chromosomal integron in Vibrio cholerae strains during the seventh pandemic.</title>
        <authorList>
            <person name="Zhang C."/>
            <person name="Pang B."/>
            <person name="Zhou Z."/>
            <person name="Wang H."/>
            <person name="Zhou H."/>
            <person name="Lu X."/>
            <person name="Du P."/>
            <person name="Zhang L."/>
            <person name="Li J."/>
            <person name="Cui Z."/>
            <person name="Chen C."/>
            <person name="Stokes H.W."/>
            <person name="Kan B."/>
        </authorList>
    </citation>
    <scope>NUCLEOTIDE SEQUENCE</scope>
    <source>
        <strain evidence="1">JX20062026</strain>
    </source>
</reference>